<keyword evidence="3" id="KW-0808">Transferase</keyword>
<reference evidence="3" key="1">
    <citation type="submission" date="2020-02" db="EMBL/GenBank/DDBJ databases">
        <title>Relaxed selection underlies rapid genomic changes in the transitions from sociality to social parasitism in ants.</title>
        <authorList>
            <person name="Bi X."/>
        </authorList>
    </citation>
    <scope>NUCLEOTIDE SEQUENCE</scope>
    <source>
        <strain evidence="3">BGI-DK2013a</strain>
        <tissue evidence="3">Whole body</tissue>
    </source>
</reference>
<dbReference type="GO" id="GO:0006303">
    <property type="term" value="P:double-strand break repair via nonhomologous end joining"/>
    <property type="evidence" value="ECO:0007669"/>
    <property type="project" value="TreeGrafter"/>
</dbReference>
<dbReference type="Pfam" id="PF17906">
    <property type="entry name" value="HTH_48"/>
    <property type="match status" value="1"/>
</dbReference>
<dbReference type="InterPro" id="IPR041426">
    <property type="entry name" value="Mos1_HTH"/>
</dbReference>
<protein>
    <submittedName>
        <fullName evidence="3">SETMR methyltransferase</fullName>
    </submittedName>
</protein>
<comment type="caution">
    <text evidence="3">The sequence shown here is derived from an EMBL/GenBank/DDBJ whole genome shotgun (WGS) entry which is preliminary data.</text>
</comment>
<dbReference type="GO" id="GO:0046975">
    <property type="term" value="F:histone H3K36 methyltransferase activity"/>
    <property type="evidence" value="ECO:0007669"/>
    <property type="project" value="TreeGrafter"/>
</dbReference>
<proteinExistence type="predicted"/>
<dbReference type="AlphaFoldDB" id="A0A836FC73"/>
<dbReference type="GO" id="GO:0000729">
    <property type="term" value="P:DNA double-strand break processing"/>
    <property type="evidence" value="ECO:0007669"/>
    <property type="project" value="TreeGrafter"/>
</dbReference>
<name>A0A836FC73_9HYME</name>
<sequence>MEINKEKIRYILQYYYNKGKNAAQAYEKICVIYDEDTLSKSAARKWFAHFRIGNFDVKDEPRSDRPITEKSDEIMKRVERDKHVTTMEIARELGIDHKTVLNHLHKAGCLQKSLNGGRFKRFRTSGSESRASYIKGHNKDIIVSGSQPPAPGPAALAVAPQEKHVGKEVRRRQSPNSRGYRMRKADDEATEDVEATEVTEGVEMPRLKKSIHFN</sequence>
<dbReference type="GO" id="GO:0005634">
    <property type="term" value="C:nucleus"/>
    <property type="evidence" value="ECO:0007669"/>
    <property type="project" value="TreeGrafter"/>
</dbReference>
<organism evidence="3 4">
    <name type="scientific">Acromyrmex insinuator</name>
    <dbReference type="NCBI Taxonomy" id="230686"/>
    <lineage>
        <taxon>Eukaryota</taxon>
        <taxon>Metazoa</taxon>
        <taxon>Ecdysozoa</taxon>
        <taxon>Arthropoda</taxon>
        <taxon>Hexapoda</taxon>
        <taxon>Insecta</taxon>
        <taxon>Pterygota</taxon>
        <taxon>Neoptera</taxon>
        <taxon>Endopterygota</taxon>
        <taxon>Hymenoptera</taxon>
        <taxon>Apocrita</taxon>
        <taxon>Aculeata</taxon>
        <taxon>Formicoidea</taxon>
        <taxon>Formicidae</taxon>
        <taxon>Myrmicinae</taxon>
        <taxon>Acromyrmex</taxon>
    </lineage>
</organism>
<dbReference type="GO" id="GO:0031297">
    <property type="term" value="P:replication fork processing"/>
    <property type="evidence" value="ECO:0007669"/>
    <property type="project" value="TreeGrafter"/>
</dbReference>
<dbReference type="Gene3D" id="1.10.10.1450">
    <property type="match status" value="1"/>
</dbReference>
<dbReference type="PANTHER" id="PTHR46060">
    <property type="entry name" value="MARINER MOS1 TRANSPOSASE-LIKE PROTEIN"/>
    <property type="match status" value="1"/>
</dbReference>
<gene>
    <name evidence="3" type="primary">Setmar_8</name>
    <name evidence="3" type="ORF">G6Z75_0012982</name>
</gene>
<dbReference type="Proteomes" id="UP000667349">
    <property type="component" value="Unassembled WGS sequence"/>
</dbReference>
<dbReference type="GO" id="GO:0042800">
    <property type="term" value="F:histone H3K4 methyltransferase activity"/>
    <property type="evidence" value="ECO:0007669"/>
    <property type="project" value="TreeGrafter"/>
</dbReference>
<dbReference type="GO" id="GO:0003690">
    <property type="term" value="F:double-stranded DNA binding"/>
    <property type="evidence" value="ECO:0007669"/>
    <property type="project" value="TreeGrafter"/>
</dbReference>
<evidence type="ECO:0000313" key="4">
    <source>
        <dbReference type="Proteomes" id="UP000667349"/>
    </source>
</evidence>
<evidence type="ECO:0000256" key="1">
    <source>
        <dbReference type="SAM" id="MobiDB-lite"/>
    </source>
</evidence>
<dbReference type="GO" id="GO:0003697">
    <property type="term" value="F:single-stranded DNA binding"/>
    <property type="evidence" value="ECO:0007669"/>
    <property type="project" value="TreeGrafter"/>
</dbReference>
<dbReference type="GO" id="GO:0044774">
    <property type="term" value="P:mitotic DNA integrity checkpoint signaling"/>
    <property type="evidence" value="ECO:0007669"/>
    <property type="project" value="TreeGrafter"/>
</dbReference>
<dbReference type="GO" id="GO:0032259">
    <property type="term" value="P:methylation"/>
    <property type="evidence" value="ECO:0007669"/>
    <property type="project" value="UniProtKB-KW"/>
</dbReference>
<evidence type="ECO:0000259" key="2">
    <source>
        <dbReference type="Pfam" id="PF17906"/>
    </source>
</evidence>
<dbReference type="GO" id="GO:0000793">
    <property type="term" value="C:condensed chromosome"/>
    <property type="evidence" value="ECO:0007669"/>
    <property type="project" value="TreeGrafter"/>
</dbReference>
<dbReference type="GO" id="GO:0035861">
    <property type="term" value="C:site of double-strand break"/>
    <property type="evidence" value="ECO:0007669"/>
    <property type="project" value="TreeGrafter"/>
</dbReference>
<feature type="compositionally biased region" description="Acidic residues" evidence="1">
    <location>
        <begin position="188"/>
        <end position="197"/>
    </location>
</feature>
<keyword evidence="3" id="KW-0489">Methyltransferase</keyword>
<dbReference type="EMBL" id="JAANHZ010000021">
    <property type="protein sequence ID" value="KAG5316743.1"/>
    <property type="molecule type" value="Genomic_DNA"/>
</dbReference>
<evidence type="ECO:0000313" key="3">
    <source>
        <dbReference type="EMBL" id="KAG5316743.1"/>
    </source>
</evidence>
<dbReference type="GO" id="GO:0015074">
    <property type="term" value="P:DNA integration"/>
    <property type="evidence" value="ECO:0007669"/>
    <property type="project" value="TreeGrafter"/>
</dbReference>
<dbReference type="PANTHER" id="PTHR46060:SF2">
    <property type="entry name" value="HISTONE-LYSINE N-METHYLTRANSFERASE SETMAR"/>
    <property type="match status" value="1"/>
</dbReference>
<dbReference type="GO" id="GO:0044547">
    <property type="term" value="F:DNA topoisomerase binding"/>
    <property type="evidence" value="ECO:0007669"/>
    <property type="project" value="TreeGrafter"/>
</dbReference>
<accession>A0A836FC73</accession>
<feature type="non-terminal residue" evidence="3">
    <location>
        <position position="214"/>
    </location>
</feature>
<feature type="region of interest" description="Disordered" evidence="1">
    <location>
        <begin position="164"/>
        <end position="199"/>
    </location>
</feature>
<dbReference type="InterPro" id="IPR052709">
    <property type="entry name" value="Transposase-MT_Hybrid"/>
</dbReference>
<keyword evidence="4" id="KW-1185">Reference proteome</keyword>
<dbReference type="GO" id="GO:0000014">
    <property type="term" value="F:single-stranded DNA endodeoxyribonuclease activity"/>
    <property type="evidence" value="ECO:0007669"/>
    <property type="project" value="TreeGrafter"/>
</dbReference>
<feature type="domain" description="Mos1 transposase HTH" evidence="2">
    <location>
        <begin position="5"/>
        <end position="54"/>
    </location>
</feature>
<feature type="non-terminal residue" evidence="3">
    <location>
        <position position="1"/>
    </location>
</feature>